<dbReference type="Proteomes" id="UP000631114">
    <property type="component" value="Unassembled WGS sequence"/>
</dbReference>
<dbReference type="AlphaFoldDB" id="A0A835H609"/>
<protein>
    <submittedName>
        <fullName evidence="2">Uncharacterized protein</fullName>
    </submittedName>
</protein>
<evidence type="ECO:0000313" key="2">
    <source>
        <dbReference type="EMBL" id="KAF9591238.1"/>
    </source>
</evidence>
<dbReference type="PANTHER" id="PTHR31355">
    <property type="entry name" value="MICROTUBULE-ASSOCIATED PROTEIN TORTIFOLIA1"/>
    <property type="match status" value="1"/>
</dbReference>
<name>A0A835H609_9MAGN</name>
<keyword evidence="1" id="KW-1133">Transmembrane helix</keyword>
<keyword evidence="1" id="KW-0472">Membrane</keyword>
<dbReference type="OrthoDB" id="611190at2759"/>
<reference evidence="2 3" key="1">
    <citation type="submission" date="2020-10" db="EMBL/GenBank/DDBJ databases">
        <title>The Coptis chinensis genome and diversification of protoberbering-type alkaloids.</title>
        <authorList>
            <person name="Wang B."/>
            <person name="Shu S."/>
            <person name="Song C."/>
            <person name="Liu Y."/>
        </authorList>
    </citation>
    <scope>NUCLEOTIDE SEQUENCE [LARGE SCALE GENOMIC DNA]</scope>
    <source>
        <strain evidence="2">HL-2020</strain>
        <tissue evidence="2">Leaf</tissue>
    </source>
</reference>
<accession>A0A835H609</accession>
<gene>
    <name evidence="2" type="ORF">IFM89_003189</name>
</gene>
<keyword evidence="3" id="KW-1185">Reference proteome</keyword>
<evidence type="ECO:0000313" key="3">
    <source>
        <dbReference type="Proteomes" id="UP000631114"/>
    </source>
</evidence>
<evidence type="ECO:0000256" key="1">
    <source>
        <dbReference type="SAM" id="Phobius"/>
    </source>
</evidence>
<comment type="caution">
    <text evidence="2">The sequence shown here is derived from an EMBL/GenBank/DDBJ whole genome shotgun (WGS) entry which is preliminary data.</text>
</comment>
<dbReference type="InterPro" id="IPR033337">
    <property type="entry name" value="TORTIFOLIA1/SINE1-2"/>
</dbReference>
<organism evidence="2 3">
    <name type="scientific">Coptis chinensis</name>
    <dbReference type="NCBI Taxonomy" id="261450"/>
    <lineage>
        <taxon>Eukaryota</taxon>
        <taxon>Viridiplantae</taxon>
        <taxon>Streptophyta</taxon>
        <taxon>Embryophyta</taxon>
        <taxon>Tracheophyta</taxon>
        <taxon>Spermatophyta</taxon>
        <taxon>Magnoliopsida</taxon>
        <taxon>Ranunculales</taxon>
        <taxon>Ranunculaceae</taxon>
        <taxon>Coptidoideae</taxon>
        <taxon>Coptis</taxon>
    </lineage>
</organism>
<keyword evidence="1" id="KW-0812">Transmembrane</keyword>
<dbReference type="GO" id="GO:0008017">
    <property type="term" value="F:microtubule binding"/>
    <property type="evidence" value="ECO:0007669"/>
    <property type="project" value="InterPro"/>
</dbReference>
<proteinExistence type="predicted"/>
<dbReference type="PANTHER" id="PTHR31355:SF4">
    <property type="entry name" value="TOG DOMAIN-CONTAINING PROTEIN"/>
    <property type="match status" value="1"/>
</dbReference>
<sequence>MPSIGYTDSSDSPMGMNISPVLRKDLMILDNDNDGWGSAKQEVNSYEEDVDSIVISPFLAQFLQAKDLNSLSGVHATFHFEVHAELFGRDIVLQIDNITDAIIKTLKMCPLPDALRHACLKAVAAIANYGFDLSIEEDKKRKIVHSLYKPLSNSLLGTQEGLTAGSAMCLEFLVESEFWRFASNEIVNDVCLKVAVALEEKPTQTNAHMGLAMALGKHNILIIEPYARSLIRSGLRVLNTGIEQDDPEKQLDASVVPALPVYSPIDSDFSAEPAASTAQVSYNSDYGGRYLNRRYWEKDMTGVNASLKNGLCSYRGFGSNGSEVGSLRSQDDVIYDAEGEDTVFSGFMHATPKHGLHSNTTPSFERAHSRLDVDDNEFFTTPSNLFHFHQDPTSDCSKKPVRRINRSSSNQLERSGKHFGNSNFEICGEESFGSWEWTSSSESVSSMDSSAPNVNDKVSGVVEFGHKDGVGSHSFEQNTFMKVVLKFVCWFFIILVAVLLSITWMDTQEVGHHFIPT</sequence>
<dbReference type="EMBL" id="JADFTS010000008">
    <property type="protein sequence ID" value="KAF9591238.1"/>
    <property type="molecule type" value="Genomic_DNA"/>
</dbReference>
<feature type="transmembrane region" description="Helical" evidence="1">
    <location>
        <begin position="483"/>
        <end position="504"/>
    </location>
</feature>
<dbReference type="GO" id="GO:0005874">
    <property type="term" value="C:microtubule"/>
    <property type="evidence" value="ECO:0007669"/>
    <property type="project" value="InterPro"/>
</dbReference>